<dbReference type="Proteomes" id="UP001241377">
    <property type="component" value="Unassembled WGS sequence"/>
</dbReference>
<reference evidence="1" key="1">
    <citation type="submission" date="2023-04" db="EMBL/GenBank/DDBJ databases">
        <title>Draft Genome sequencing of Naganishia species isolated from polar environments using Oxford Nanopore Technology.</title>
        <authorList>
            <person name="Leo P."/>
            <person name="Venkateswaran K."/>
        </authorList>
    </citation>
    <scope>NUCLEOTIDE SEQUENCE</scope>
    <source>
        <strain evidence="1">MNA-CCFEE 5261</strain>
    </source>
</reference>
<evidence type="ECO:0000313" key="2">
    <source>
        <dbReference type="Proteomes" id="UP001241377"/>
    </source>
</evidence>
<dbReference type="EMBL" id="JASBWR010000006">
    <property type="protein sequence ID" value="KAJ9111925.1"/>
    <property type="molecule type" value="Genomic_DNA"/>
</dbReference>
<protein>
    <submittedName>
        <fullName evidence="1">Uncharacterized protein</fullName>
    </submittedName>
</protein>
<name>A0ACC2WJL0_9TREE</name>
<accession>A0ACC2WJL0</accession>
<gene>
    <name evidence="1" type="ORF">QFC19_000847</name>
</gene>
<proteinExistence type="predicted"/>
<organism evidence="1 2">
    <name type="scientific">Naganishia cerealis</name>
    <dbReference type="NCBI Taxonomy" id="610337"/>
    <lineage>
        <taxon>Eukaryota</taxon>
        <taxon>Fungi</taxon>
        <taxon>Dikarya</taxon>
        <taxon>Basidiomycota</taxon>
        <taxon>Agaricomycotina</taxon>
        <taxon>Tremellomycetes</taxon>
        <taxon>Filobasidiales</taxon>
        <taxon>Filobasidiaceae</taxon>
        <taxon>Naganishia</taxon>
    </lineage>
</organism>
<evidence type="ECO:0000313" key="1">
    <source>
        <dbReference type="EMBL" id="KAJ9111925.1"/>
    </source>
</evidence>
<sequence length="605" mass="68645">MSTESEYAQALDLDRIKDLFVGDASLDVLLERLKQSTSTAEEFAKFIKKKAIIEDDHYNQMKKFGSQARMSIKNLKVQKSAFTSALDQIIEFDEKLYSVGSSYVKALTVMYDELTSLVNTVARSRKMIKEDGKRREKECLDAIAAAEKAKQKYYHLCDDLEKLRSDPNKKLFSLKNRLAIQQEDELQRKIDAADQDYKLKVNTCKKLKDELTHVHRPTNSKKLKNLILELDIAMNVQLQKYTTWSENLILHSGVMIMPLQAGKPSMKTISSSIDNEKDLYEYLLKNESTMKRQTLVPVAYTVHSSFQRNMKLDKPFLNNRLVSANLGVSNTPEPNHSPSPMAQTQTPQNQLFSLHLNLGLSTPQYENKDVGYNSLDPGNAPTTLELKGPKSLTSQLRPSQPTFGVSIEDVIQFAGIDNVPLVVRRCIEMIETYGIDIEGIYRTSGNASTVQQMKEKIDQDFTNYVTIGQDIDPDHVVDGEVYCIALLLKLYFSCLPEPLLTAEYYQSFIETVKSLDETFIAKKLHHLVYNLPDGAYFTLRAIMFHLNKVAAHQATNRMSAKSLSIIWGPALLNDNSLSPQDLSYKSKVVEELMLIANEIFDTEDE</sequence>
<keyword evidence="2" id="KW-1185">Reference proteome</keyword>
<comment type="caution">
    <text evidence="1">The sequence shown here is derived from an EMBL/GenBank/DDBJ whole genome shotgun (WGS) entry which is preliminary data.</text>
</comment>